<feature type="site" description="Part of a proton relay during catalysis" evidence="12">
    <location>
        <position position="45"/>
    </location>
</feature>
<feature type="binding site" evidence="12 15">
    <location>
        <position position="46"/>
    </location>
    <ligand>
        <name>pyruvate</name>
        <dbReference type="ChEBI" id="CHEBI:15361"/>
    </ligand>
</feature>
<protein>
    <recommendedName>
        <fullName evidence="4 12">4-hydroxy-tetrahydrodipicolinate synthase</fullName>
        <shortName evidence="12">HTPA synthase</shortName>
        <ecNumber evidence="4 12">4.3.3.7</ecNumber>
    </recommendedName>
</protein>
<accession>A0A132NDW9</accession>
<dbReference type="RefSeq" id="WP_066202420.1">
    <property type="nucleotide sequence ID" value="NZ_CBCSAS010000005.1"/>
</dbReference>
<dbReference type="HAMAP" id="MF_00418">
    <property type="entry name" value="DapA"/>
    <property type="match status" value="1"/>
</dbReference>
<comment type="function">
    <text evidence="1 12">Catalyzes the condensation of (S)-aspartate-beta-semialdehyde [(S)-ASA] and pyruvate to 4-hydroxy-tetrahydrodipicolinate (HTPA).</text>
</comment>
<dbReference type="OrthoDB" id="9782828at2"/>
<dbReference type="InterPro" id="IPR002220">
    <property type="entry name" value="DapA-like"/>
</dbReference>
<feature type="binding site" evidence="12 15">
    <location>
        <position position="204"/>
    </location>
    <ligand>
        <name>pyruvate</name>
        <dbReference type="ChEBI" id="CHEBI:15361"/>
    </ligand>
</feature>
<dbReference type="NCBIfam" id="TIGR00674">
    <property type="entry name" value="dapA"/>
    <property type="match status" value="1"/>
</dbReference>
<evidence type="ECO:0000256" key="1">
    <source>
        <dbReference type="ARBA" id="ARBA00003294"/>
    </source>
</evidence>
<dbReference type="Proteomes" id="UP000243024">
    <property type="component" value="Unassembled WGS sequence"/>
</dbReference>
<keyword evidence="6 12" id="KW-0028">Amino-acid biosynthesis</keyword>
<keyword evidence="17" id="KW-1185">Reference proteome</keyword>
<name>A0A132NDW9_HYDSH</name>
<reference evidence="16 17" key="1">
    <citation type="submission" date="2015-09" db="EMBL/GenBank/DDBJ databases">
        <title>Draft genome sequence of Hydrogenibacillus schlegelii DSM 2000.</title>
        <authorList>
            <person name="Hemp J."/>
        </authorList>
    </citation>
    <scope>NUCLEOTIDE SEQUENCE [LARGE SCALE GENOMIC DNA]</scope>
    <source>
        <strain evidence="16 17">MA 48</strain>
    </source>
</reference>
<dbReference type="EMBL" id="JXBB01000045">
    <property type="protein sequence ID" value="OAR03675.1"/>
    <property type="molecule type" value="Genomic_DNA"/>
</dbReference>
<evidence type="ECO:0000256" key="3">
    <source>
        <dbReference type="ARBA" id="ARBA00007592"/>
    </source>
</evidence>
<dbReference type="GO" id="GO:0019877">
    <property type="term" value="P:diaminopimelate biosynthetic process"/>
    <property type="evidence" value="ECO:0007669"/>
    <property type="project" value="UniProtKB-UniRule"/>
</dbReference>
<comment type="caution">
    <text evidence="12">Was originally thought to be a dihydrodipicolinate synthase (DHDPS), catalyzing the condensation of (S)-aspartate-beta-semialdehyde [(S)-ASA] and pyruvate to dihydrodipicolinate (DHDP). However, it was shown in E.coli that the product of the enzymatic reaction is not dihydrodipicolinate but in fact (4S)-4-hydroxy-2,3,4,5-tetrahydro-(2S)-dipicolinic acid (HTPA), and that the consecutive dehydration reaction leading to DHDP is not spontaneous but catalyzed by DapB.</text>
</comment>
<dbReference type="GO" id="GO:0008840">
    <property type="term" value="F:4-hydroxy-tetrahydrodipicolinate synthase activity"/>
    <property type="evidence" value="ECO:0007669"/>
    <property type="project" value="UniProtKB-UniRule"/>
</dbReference>
<dbReference type="InterPro" id="IPR005263">
    <property type="entry name" value="DapA"/>
</dbReference>
<comment type="catalytic activity">
    <reaction evidence="11 12">
        <text>L-aspartate 4-semialdehyde + pyruvate = (2S,4S)-4-hydroxy-2,3,4,5-tetrahydrodipicolinate + H2O + H(+)</text>
        <dbReference type="Rhea" id="RHEA:34171"/>
        <dbReference type="ChEBI" id="CHEBI:15361"/>
        <dbReference type="ChEBI" id="CHEBI:15377"/>
        <dbReference type="ChEBI" id="CHEBI:15378"/>
        <dbReference type="ChEBI" id="CHEBI:67139"/>
        <dbReference type="ChEBI" id="CHEBI:537519"/>
        <dbReference type="EC" id="4.3.3.7"/>
    </reaction>
</comment>
<proteinExistence type="inferred from homology"/>
<keyword evidence="8 12" id="KW-0457">Lysine biosynthesis</keyword>
<dbReference type="PANTHER" id="PTHR12128">
    <property type="entry name" value="DIHYDRODIPICOLINATE SYNTHASE"/>
    <property type="match status" value="1"/>
</dbReference>
<dbReference type="Gene3D" id="3.20.20.70">
    <property type="entry name" value="Aldolase class I"/>
    <property type="match status" value="1"/>
</dbReference>
<dbReference type="PIRSF" id="PIRSF001365">
    <property type="entry name" value="DHDPS"/>
    <property type="match status" value="1"/>
</dbReference>
<feature type="site" description="Part of a proton relay during catalysis" evidence="12">
    <location>
        <position position="108"/>
    </location>
</feature>
<dbReference type="GO" id="GO:0009089">
    <property type="term" value="P:lysine biosynthetic process via diaminopimelate"/>
    <property type="evidence" value="ECO:0007669"/>
    <property type="project" value="UniProtKB-UniRule"/>
</dbReference>
<gene>
    <name evidence="12" type="primary">dapA</name>
    <name evidence="16" type="ORF">SA87_00325</name>
</gene>
<dbReference type="STRING" id="1484.SA87_00325"/>
<evidence type="ECO:0000313" key="16">
    <source>
        <dbReference type="EMBL" id="OAR03675.1"/>
    </source>
</evidence>
<dbReference type="AlphaFoldDB" id="A0A132NDW9"/>
<organism evidence="16 17">
    <name type="scientific">Hydrogenibacillus schlegelii</name>
    <name type="common">Bacillus schlegelii</name>
    <dbReference type="NCBI Taxonomy" id="1484"/>
    <lineage>
        <taxon>Bacteria</taxon>
        <taxon>Bacillati</taxon>
        <taxon>Bacillota</taxon>
        <taxon>Bacilli</taxon>
        <taxon>Bacillales</taxon>
        <taxon>Bacillales Family X. Incertae Sedis</taxon>
        <taxon>Hydrogenibacillus</taxon>
    </lineage>
</organism>
<dbReference type="Pfam" id="PF00701">
    <property type="entry name" value="DHDPS"/>
    <property type="match status" value="1"/>
</dbReference>
<evidence type="ECO:0000256" key="11">
    <source>
        <dbReference type="ARBA" id="ARBA00047836"/>
    </source>
</evidence>
<dbReference type="InterPro" id="IPR013785">
    <property type="entry name" value="Aldolase_TIM"/>
</dbReference>
<keyword evidence="9 12" id="KW-0456">Lyase</keyword>
<evidence type="ECO:0000256" key="7">
    <source>
        <dbReference type="ARBA" id="ARBA00022915"/>
    </source>
</evidence>
<dbReference type="PRINTS" id="PR00146">
    <property type="entry name" value="DHPICSNTHASE"/>
</dbReference>
<evidence type="ECO:0000256" key="15">
    <source>
        <dbReference type="PIRSR" id="PIRSR001365-2"/>
    </source>
</evidence>
<dbReference type="PROSITE" id="PS00666">
    <property type="entry name" value="DHDPS_2"/>
    <property type="match status" value="1"/>
</dbReference>
<comment type="pathway">
    <text evidence="2 12">Amino-acid biosynthesis; L-lysine biosynthesis via DAP pathway; (S)-tetrahydrodipicolinate from L-aspartate: step 3/4.</text>
</comment>
<dbReference type="InterPro" id="IPR020625">
    <property type="entry name" value="Schiff_base-form_aldolases_AS"/>
</dbReference>
<dbReference type="CDD" id="cd00950">
    <property type="entry name" value="DHDPS"/>
    <property type="match status" value="1"/>
</dbReference>
<evidence type="ECO:0000256" key="6">
    <source>
        <dbReference type="ARBA" id="ARBA00022605"/>
    </source>
</evidence>
<dbReference type="SUPFAM" id="SSF51569">
    <property type="entry name" value="Aldolase"/>
    <property type="match status" value="1"/>
</dbReference>
<comment type="caution">
    <text evidence="16">The sequence shown here is derived from an EMBL/GenBank/DDBJ whole genome shotgun (WGS) entry which is preliminary data.</text>
</comment>
<keyword evidence="10 12" id="KW-0704">Schiff base</keyword>
<dbReference type="PROSITE" id="PS00665">
    <property type="entry name" value="DHDPS_1"/>
    <property type="match status" value="1"/>
</dbReference>
<evidence type="ECO:0000256" key="14">
    <source>
        <dbReference type="PIRSR" id="PIRSR001365-1"/>
    </source>
</evidence>
<evidence type="ECO:0000256" key="4">
    <source>
        <dbReference type="ARBA" id="ARBA00012086"/>
    </source>
</evidence>
<dbReference type="InterPro" id="IPR020624">
    <property type="entry name" value="Schiff_base-form_aldolases_CS"/>
</dbReference>
<evidence type="ECO:0000256" key="12">
    <source>
        <dbReference type="HAMAP-Rule" id="MF_00418"/>
    </source>
</evidence>
<keyword evidence="7 12" id="KW-0220">Diaminopimelate biosynthesis</keyword>
<sequence length="297" mass="31400">MPFPRLITAMVTPFDDAGAIDWPTVDRLVDHLIAHGSEGIVVAGTTGESPTLTEAEKLALFERVKARAAGRAQVIAGTGTNDTAASIRLTREAEALGVDGVMLVVPYYNRPSQRGLYEHFRAVAEATSLPIMLYNVPGRTGANLAADTVIALSRIDNIVAVKEASGDLTQMARILEEARPGFQVLSGDDKMLLPLLAIGGHGVVSVAAHIVGDALKELIEAFLAGEVARAAALHRRYLPIFEGLFFTASPAPVKAALAMTGLPVGGLRLPLVPLNAEERNHLRTLLVRVLGEAALVA</sequence>
<evidence type="ECO:0000256" key="9">
    <source>
        <dbReference type="ARBA" id="ARBA00023239"/>
    </source>
</evidence>
<comment type="similarity">
    <text evidence="3 12 13">Belongs to the DapA family.</text>
</comment>
<feature type="active site" description="Proton donor/acceptor" evidence="12 14">
    <location>
        <position position="134"/>
    </location>
</feature>
<keyword evidence="5 12" id="KW-0963">Cytoplasm</keyword>
<dbReference type="GO" id="GO:0005829">
    <property type="term" value="C:cytosol"/>
    <property type="evidence" value="ECO:0007669"/>
    <property type="project" value="TreeGrafter"/>
</dbReference>
<feature type="active site" description="Schiff-base intermediate with substrate" evidence="12 14">
    <location>
        <position position="162"/>
    </location>
</feature>
<evidence type="ECO:0000256" key="13">
    <source>
        <dbReference type="PIRNR" id="PIRNR001365"/>
    </source>
</evidence>
<evidence type="ECO:0000256" key="2">
    <source>
        <dbReference type="ARBA" id="ARBA00005120"/>
    </source>
</evidence>
<dbReference type="PANTHER" id="PTHR12128:SF66">
    <property type="entry name" value="4-HYDROXY-2-OXOGLUTARATE ALDOLASE, MITOCHONDRIAL"/>
    <property type="match status" value="1"/>
</dbReference>
<evidence type="ECO:0000256" key="10">
    <source>
        <dbReference type="ARBA" id="ARBA00023270"/>
    </source>
</evidence>
<evidence type="ECO:0000256" key="8">
    <source>
        <dbReference type="ARBA" id="ARBA00023154"/>
    </source>
</evidence>
<dbReference type="UniPathway" id="UPA00034">
    <property type="reaction ID" value="UER00017"/>
</dbReference>
<evidence type="ECO:0000256" key="5">
    <source>
        <dbReference type="ARBA" id="ARBA00022490"/>
    </source>
</evidence>
<comment type="subunit">
    <text evidence="12">Homotetramer; dimer of dimers.</text>
</comment>
<dbReference type="SMART" id="SM01130">
    <property type="entry name" value="DHDPS"/>
    <property type="match status" value="1"/>
</dbReference>
<comment type="subcellular location">
    <subcellularLocation>
        <location evidence="12">Cytoplasm</location>
    </subcellularLocation>
</comment>
<evidence type="ECO:0000313" key="17">
    <source>
        <dbReference type="Proteomes" id="UP000243024"/>
    </source>
</evidence>
<dbReference type="EC" id="4.3.3.7" evidence="4 12"/>